<dbReference type="OrthoDB" id="1470350at2759"/>
<keyword evidence="3" id="KW-1185">Reference proteome</keyword>
<dbReference type="AlphaFoldDB" id="A0A0C2XCJ4"/>
<feature type="signal peptide" evidence="1">
    <location>
        <begin position="1"/>
        <end position="17"/>
    </location>
</feature>
<sequence>MSFMLVRLLQSFSSVSLDPASAPPGSLPPSDWKGLPGRKSIEQIIPRTHLTLYSLGGLWVKMKESVEETN</sequence>
<evidence type="ECO:0000313" key="3">
    <source>
        <dbReference type="Proteomes" id="UP000054549"/>
    </source>
</evidence>
<accession>A0A0C2XCJ4</accession>
<protein>
    <submittedName>
        <fullName evidence="2">Uncharacterized protein</fullName>
    </submittedName>
</protein>
<dbReference type="EMBL" id="KN818233">
    <property type="protein sequence ID" value="KIL67116.1"/>
    <property type="molecule type" value="Genomic_DNA"/>
</dbReference>
<feature type="chain" id="PRO_5002158834" evidence="1">
    <location>
        <begin position="18"/>
        <end position="70"/>
    </location>
</feature>
<organism evidence="2 3">
    <name type="scientific">Amanita muscaria (strain Koide BX008)</name>
    <dbReference type="NCBI Taxonomy" id="946122"/>
    <lineage>
        <taxon>Eukaryota</taxon>
        <taxon>Fungi</taxon>
        <taxon>Dikarya</taxon>
        <taxon>Basidiomycota</taxon>
        <taxon>Agaricomycotina</taxon>
        <taxon>Agaricomycetes</taxon>
        <taxon>Agaricomycetidae</taxon>
        <taxon>Agaricales</taxon>
        <taxon>Pluteineae</taxon>
        <taxon>Amanitaceae</taxon>
        <taxon>Amanita</taxon>
    </lineage>
</organism>
<keyword evidence="1" id="KW-0732">Signal</keyword>
<dbReference type="Proteomes" id="UP000054549">
    <property type="component" value="Unassembled WGS sequence"/>
</dbReference>
<dbReference type="InParanoid" id="A0A0C2XCJ4"/>
<gene>
    <name evidence="2" type="ORF">M378DRAFT_160104</name>
</gene>
<proteinExistence type="predicted"/>
<reference evidence="2 3" key="1">
    <citation type="submission" date="2014-04" db="EMBL/GenBank/DDBJ databases">
        <title>Evolutionary Origins and Diversification of the Mycorrhizal Mutualists.</title>
        <authorList>
            <consortium name="DOE Joint Genome Institute"/>
            <consortium name="Mycorrhizal Genomics Consortium"/>
            <person name="Kohler A."/>
            <person name="Kuo A."/>
            <person name="Nagy L.G."/>
            <person name="Floudas D."/>
            <person name="Copeland A."/>
            <person name="Barry K.W."/>
            <person name="Cichocki N."/>
            <person name="Veneault-Fourrey C."/>
            <person name="LaButti K."/>
            <person name="Lindquist E.A."/>
            <person name="Lipzen A."/>
            <person name="Lundell T."/>
            <person name="Morin E."/>
            <person name="Murat C."/>
            <person name="Riley R."/>
            <person name="Ohm R."/>
            <person name="Sun H."/>
            <person name="Tunlid A."/>
            <person name="Henrissat B."/>
            <person name="Grigoriev I.V."/>
            <person name="Hibbett D.S."/>
            <person name="Martin F."/>
        </authorList>
    </citation>
    <scope>NUCLEOTIDE SEQUENCE [LARGE SCALE GENOMIC DNA]</scope>
    <source>
        <strain evidence="2 3">Koide BX008</strain>
    </source>
</reference>
<dbReference type="STRING" id="946122.A0A0C2XCJ4"/>
<evidence type="ECO:0000256" key="1">
    <source>
        <dbReference type="SAM" id="SignalP"/>
    </source>
</evidence>
<evidence type="ECO:0000313" key="2">
    <source>
        <dbReference type="EMBL" id="KIL67116.1"/>
    </source>
</evidence>
<dbReference type="HOGENOM" id="CLU_2757243_0_0_1"/>
<name>A0A0C2XCJ4_AMAMK</name>